<keyword evidence="3" id="KW-1185">Reference proteome</keyword>
<gene>
    <name evidence="2" type="primary">LOC112445095</name>
</gene>
<proteinExistence type="predicted"/>
<dbReference type="Gene3D" id="1.10.10.1210">
    <property type="entry name" value="MAGE homology domain, winged helix WH2 motif"/>
    <property type="match status" value="1"/>
</dbReference>
<evidence type="ECO:0000259" key="1">
    <source>
        <dbReference type="PROSITE" id="PS50838"/>
    </source>
</evidence>
<dbReference type="HOGENOM" id="CLU_039582_1_2_1"/>
<dbReference type="SMART" id="SM01373">
    <property type="entry name" value="MAGE"/>
    <property type="match status" value="1"/>
</dbReference>
<dbReference type="Proteomes" id="UP000009136">
    <property type="component" value="Chromosome X"/>
</dbReference>
<dbReference type="InterPro" id="IPR041898">
    <property type="entry name" value="MAGE_WH1"/>
</dbReference>
<dbReference type="InParanoid" id="F1MF94"/>
<evidence type="ECO:0000313" key="3">
    <source>
        <dbReference type="Proteomes" id="UP000009136"/>
    </source>
</evidence>
<protein>
    <recommendedName>
        <fullName evidence="1">MAGE domain-containing protein</fullName>
    </recommendedName>
</protein>
<dbReference type="eggNOG" id="KOG4562">
    <property type="taxonomic scope" value="Eukaryota"/>
</dbReference>
<dbReference type="AlphaFoldDB" id="F1MF94"/>
<dbReference type="FunFam" id="1.10.10.1210:FF:000001">
    <property type="entry name" value="melanoma-associated antigen D1"/>
    <property type="match status" value="1"/>
</dbReference>
<sequence>MSELSKPEEELRTQAQGPVEAQLLGPEAGETASAPHQSLPLPPVALNEMVANLIKFLLLKYPAKELTSQVKMLKKALRDNQEHFPAVFSQASQCLQLVCGVEVKKVEPREHIYIMVPTMGLTYDVMLNSGQGLPRASLLVLVLSLIMWNADHAPEEKVWGALSRMGVCVKSEHCNFGEPRELLTHTWVQEGYLAYRQVPDSHPARSEFLWVPQAYAETSKWEVMAFLLRVKQRALRAFPPLSTEAAREEDEAA</sequence>
<feature type="domain" description="MAGE" evidence="1">
    <location>
        <begin position="46"/>
        <end position="245"/>
    </location>
</feature>
<dbReference type="InterPro" id="IPR037445">
    <property type="entry name" value="MAGE"/>
</dbReference>
<dbReference type="OMA" id="ELLTHTW"/>
<dbReference type="GO" id="GO:0000122">
    <property type="term" value="P:negative regulation of transcription by RNA polymerase II"/>
    <property type="evidence" value="ECO:0000318"/>
    <property type="project" value="GO_Central"/>
</dbReference>
<reference evidence="2" key="2">
    <citation type="submission" date="2025-08" db="UniProtKB">
        <authorList>
            <consortium name="Ensembl"/>
        </authorList>
    </citation>
    <scope>IDENTIFICATION</scope>
    <source>
        <strain evidence="2">Hereford</strain>
    </source>
</reference>
<dbReference type="SMR" id="F1MF94"/>
<organism evidence="2 3">
    <name type="scientific">Bos taurus</name>
    <name type="common">Bovine</name>
    <dbReference type="NCBI Taxonomy" id="9913"/>
    <lineage>
        <taxon>Eukaryota</taxon>
        <taxon>Metazoa</taxon>
        <taxon>Chordata</taxon>
        <taxon>Craniata</taxon>
        <taxon>Vertebrata</taxon>
        <taxon>Euteleostomi</taxon>
        <taxon>Mammalia</taxon>
        <taxon>Eutheria</taxon>
        <taxon>Laurasiatheria</taxon>
        <taxon>Artiodactyla</taxon>
        <taxon>Ruminantia</taxon>
        <taxon>Pecora</taxon>
        <taxon>Bovidae</taxon>
        <taxon>Bovinae</taxon>
        <taxon>Bos</taxon>
    </lineage>
</organism>
<reference evidence="2" key="1">
    <citation type="submission" date="2018-03" db="EMBL/GenBank/DDBJ databases">
        <title>ARS-UCD1.2.</title>
        <authorList>
            <person name="Rosen B.D."/>
            <person name="Bickhart D.M."/>
            <person name="Koren S."/>
            <person name="Schnabel R.D."/>
            <person name="Hall R."/>
            <person name="Zimin A."/>
            <person name="Dreischer C."/>
            <person name="Schultheiss S."/>
            <person name="Schroeder S.G."/>
            <person name="Elsik C.G."/>
            <person name="Couldrey C."/>
            <person name="Liu G.E."/>
            <person name="Van Tassell C.P."/>
            <person name="Phillippy A.M."/>
            <person name="Smith T.P.L."/>
            <person name="Medrano J.F."/>
        </authorList>
    </citation>
    <scope>NUCLEOTIDE SEQUENCE [LARGE SCALE GENOMIC DNA]</scope>
    <source>
        <strain evidence="2">Hereford</strain>
    </source>
</reference>
<dbReference type="GeneTree" id="ENSGT00910000144363"/>
<dbReference type="Bgee" id="ENSBTAG00000048281">
    <property type="expression patterns" value="Expressed in cumulus cell"/>
</dbReference>
<dbReference type="Gene3D" id="1.10.10.1200">
    <property type="entry name" value="MAGE homology domain, winged helix WH1 motif"/>
    <property type="match status" value="1"/>
</dbReference>
<dbReference type="PROSITE" id="PS50838">
    <property type="entry name" value="MAGE"/>
    <property type="match status" value="1"/>
</dbReference>
<dbReference type="Ensembl" id="ENSBTAT00000017288.6">
    <property type="protein sequence ID" value="ENSBTAP00000017288.6"/>
    <property type="gene ID" value="ENSBTAG00000048281.2"/>
</dbReference>
<evidence type="ECO:0000313" key="2">
    <source>
        <dbReference type="Ensembl" id="ENSBTAP00000017288.6"/>
    </source>
</evidence>
<dbReference type="GO" id="GO:0005634">
    <property type="term" value="C:nucleus"/>
    <property type="evidence" value="ECO:0000318"/>
    <property type="project" value="GO_Central"/>
</dbReference>
<dbReference type="VEuPathDB" id="HostDB:ENSBTAG00000048281"/>
<accession>F1MF94</accession>
<dbReference type="InterPro" id="IPR041899">
    <property type="entry name" value="MAGE_WH2"/>
</dbReference>
<dbReference type="PANTHER" id="PTHR11736">
    <property type="entry name" value="MELANOMA-ASSOCIATED ANTIGEN MAGE ANTIGEN"/>
    <property type="match status" value="1"/>
</dbReference>
<dbReference type="InterPro" id="IPR002190">
    <property type="entry name" value="MHD_dom"/>
</dbReference>
<name>F1MF94_BOVIN</name>
<reference evidence="2" key="3">
    <citation type="submission" date="2025-09" db="UniProtKB">
        <authorList>
            <consortium name="Ensembl"/>
        </authorList>
    </citation>
    <scope>IDENTIFICATION</scope>
    <source>
        <strain evidence="2">Hereford</strain>
    </source>
</reference>
<dbReference type="OrthoDB" id="9666086at2759"/>
<dbReference type="PANTHER" id="PTHR11736:SF81">
    <property type="entry name" value="MAGE DOMAIN-CONTAINING PROTEIN"/>
    <property type="match status" value="1"/>
</dbReference>
<dbReference type="Pfam" id="PF01454">
    <property type="entry name" value="MAGE"/>
    <property type="match status" value="1"/>
</dbReference>
<dbReference type="STRING" id="9913.ENSBTAP00000017288"/>